<proteinExistence type="predicted"/>
<feature type="domain" description="Acetyl xylan esterase" evidence="3">
    <location>
        <begin position="1"/>
        <end position="317"/>
    </location>
</feature>
<dbReference type="InterPro" id="IPR008391">
    <property type="entry name" value="AXE1_dom"/>
</dbReference>
<sequence>MPIVDMPLEELKIYQGRNPKPDDFDAYWDKALAEMRAVDPQVELKEAAFTAPGTQCYDMYFTGVNGARVYAKCLKPTKSSGKMPAVLHFHGYTGSSSDWTSYLPYVLAGFSVFALDCRGQGGKSEDVGGVVGNTHHGHIIRGLDEDDPQKLLFRDIFLDTAELAKIVMEMDDIDETRVGAMGGSQGGALTIACSALEPRICRAAPQYPFLCDYKRVWEMDLAEGAYGELKEYFRHFDPRHEREDEIFTRLGYIDLQYLAPRIRAKVMMATGLMDTTCPPSTQFAAFNKMTCEKKSVIYPDFGHEDLYGFSDMKYLFMMEMMEK</sequence>
<dbReference type="EMBL" id="DVOF01000164">
    <property type="protein sequence ID" value="HIV03038.1"/>
    <property type="molecule type" value="Genomic_DNA"/>
</dbReference>
<reference evidence="4" key="2">
    <citation type="journal article" date="2021" name="PeerJ">
        <title>Extensive microbial diversity within the chicken gut microbiome revealed by metagenomics and culture.</title>
        <authorList>
            <person name="Gilroy R."/>
            <person name="Ravi A."/>
            <person name="Getino M."/>
            <person name="Pursley I."/>
            <person name="Horton D.L."/>
            <person name="Alikhan N.F."/>
            <person name="Baker D."/>
            <person name="Gharbi K."/>
            <person name="Hall N."/>
            <person name="Watson M."/>
            <person name="Adriaenssens E.M."/>
            <person name="Foster-Nyarko E."/>
            <person name="Jarju S."/>
            <person name="Secka A."/>
            <person name="Antonio M."/>
            <person name="Oren A."/>
            <person name="Chaudhuri R.R."/>
            <person name="La Ragione R."/>
            <person name="Hildebrand F."/>
            <person name="Pallen M.J."/>
        </authorList>
    </citation>
    <scope>NUCLEOTIDE SEQUENCE</scope>
    <source>
        <strain evidence="4">4920</strain>
    </source>
</reference>
<dbReference type="SUPFAM" id="SSF53474">
    <property type="entry name" value="alpha/beta-Hydrolases"/>
    <property type="match status" value="1"/>
</dbReference>
<comment type="caution">
    <text evidence="4">The sequence shown here is derived from an EMBL/GenBank/DDBJ whole genome shotgun (WGS) entry which is preliminary data.</text>
</comment>
<feature type="binding site" evidence="2">
    <location>
        <position position="92"/>
    </location>
    <ligand>
        <name>substrate</name>
    </ligand>
</feature>
<reference evidence="4" key="1">
    <citation type="submission" date="2020-10" db="EMBL/GenBank/DDBJ databases">
        <authorList>
            <person name="Gilroy R."/>
        </authorList>
    </citation>
    <scope>NUCLEOTIDE SEQUENCE</scope>
    <source>
        <strain evidence="4">4920</strain>
    </source>
</reference>
<evidence type="ECO:0000259" key="3">
    <source>
        <dbReference type="Pfam" id="PF05448"/>
    </source>
</evidence>
<feature type="active site" description="Charge relay system" evidence="1">
    <location>
        <position position="303"/>
    </location>
</feature>
<dbReference type="InterPro" id="IPR029058">
    <property type="entry name" value="AB_hydrolase_fold"/>
</dbReference>
<dbReference type="InterPro" id="IPR039069">
    <property type="entry name" value="CE7"/>
</dbReference>
<keyword evidence="4" id="KW-0378">Hydrolase</keyword>
<dbReference type="Gene3D" id="3.40.50.1820">
    <property type="entry name" value="alpha/beta hydrolase"/>
    <property type="match status" value="1"/>
</dbReference>
<evidence type="ECO:0000313" key="4">
    <source>
        <dbReference type="EMBL" id="HIV03038.1"/>
    </source>
</evidence>
<feature type="active site" description="Nucleophile" evidence="1">
    <location>
        <position position="184"/>
    </location>
</feature>
<dbReference type="PANTHER" id="PTHR40111:SF1">
    <property type="entry name" value="CEPHALOSPORIN-C DEACETYLASE"/>
    <property type="match status" value="1"/>
</dbReference>
<feature type="active site" description="Charge relay system" evidence="1">
    <location>
        <position position="274"/>
    </location>
</feature>
<dbReference type="GO" id="GO:0052689">
    <property type="term" value="F:carboxylic ester hydrolase activity"/>
    <property type="evidence" value="ECO:0007669"/>
    <property type="project" value="TreeGrafter"/>
</dbReference>
<evidence type="ECO:0000256" key="2">
    <source>
        <dbReference type="PIRSR" id="PIRSR639069-2"/>
    </source>
</evidence>
<gene>
    <name evidence="4" type="ORF">IAC74_05635</name>
</gene>
<dbReference type="Pfam" id="PF05448">
    <property type="entry name" value="AXE1"/>
    <property type="match status" value="1"/>
</dbReference>
<organism evidence="4 5">
    <name type="scientific">Candidatus Aphodoplasma excrementigallinarum</name>
    <dbReference type="NCBI Taxonomy" id="2840673"/>
    <lineage>
        <taxon>Bacteria</taxon>
        <taxon>Bacillati</taxon>
        <taxon>Bacillota</taxon>
        <taxon>Clostridia</taxon>
        <taxon>Eubacteriales</taxon>
        <taxon>Candidatus Aphodoplasma</taxon>
    </lineage>
</organism>
<dbReference type="GO" id="GO:0005976">
    <property type="term" value="P:polysaccharide metabolic process"/>
    <property type="evidence" value="ECO:0007669"/>
    <property type="project" value="TreeGrafter"/>
</dbReference>
<evidence type="ECO:0000313" key="5">
    <source>
        <dbReference type="Proteomes" id="UP000886743"/>
    </source>
</evidence>
<dbReference type="AlphaFoldDB" id="A0A9D1SZS7"/>
<dbReference type="Proteomes" id="UP000886743">
    <property type="component" value="Unassembled WGS sequence"/>
</dbReference>
<evidence type="ECO:0000256" key="1">
    <source>
        <dbReference type="PIRSR" id="PIRSR639069-1"/>
    </source>
</evidence>
<dbReference type="PANTHER" id="PTHR40111">
    <property type="entry name" value="CEPHALOSPORIN-C DEACETYLASE"/>
    <property type="match status" value="1"/>
</dbReference>
<accession>A0A9D1SZS7</accession>
<protein>
    <submittedName>
        <fullName evidence="4">Alpha/beta fold hydrolase</fullName>
    </submittedName>
</protein>
<name>A0A9D1SZS7_9FIRM</name>